<name>A0ABR2C132_9ROSI</name>
<dbReference type="Proteomes" id="UP001472677">
    <property type="component" value="Unassembled WGS sequence"/>
</dbReference>
<sequence>MDTVVQWPPYPVLERSDSPLIYEDQRTVKCVKDAIEKHAILLKDEDVEMDDFDTHIGEVDVNGMDDSINIYNRDESIAGKQSALFNRISATRQPQRDFQFINLENDYFAVKFVLDYDYINVLTKGL</sequence>
<accession>A0ABR2C132</accession>
<protein>
    <submittedName>
        <fullName evidence="1">Uncharacterized protein</fullName>
    </submittedName>
</protein>
<gene>
    <name evidence="1" type="ORF">V6N12_037570</name>
</gene>
<comment type="caution">
    <text evidence="1">The sequence shown here is derived from an EMBL/GenBank/DDBJ whole genome shotgun (WGS) entry which is preliminary data.</text>
</comment>
<keyword evidence="2" id="KW-1185">Reference proteome</keyword>
<evidence type="ECO:0000313" key="2">
    <source>
        <dbReference type="Proteomes" id="UP001472677"/>
    </source>
</evidence>
<organism evidence="1 2">
    <name type="scientific">Hibiscus sabdariffa</name>
    <name type="common">roselle</name>
    <dbReference type="NCBI Taxonomy" id="183260"/>
    <lineage>
        <taxon>Eukaryota</taxon>
        <taxon>Viridiplantae</taxon>
        <taxon>Streptophyta</taxon>
        <taxon>Embryophyta</taxon>
        <taxon>Tracheophyta</taxon>
        <taxon>Spermatophyta</taxon>
        <taxon>Magnoliopsida</taxon>
        <taxon>eudicotyledons</taxon>
        <taxon>Gunneridae</taxon>
        <taxon>Pentapetalae</taxon>
        <taxon>rosids</taxon>
        <taxon>malvids</taxon>
        <taxon>Malvales</taxon>
        <taxon>Malvaceae</taxon>
        <taxon>Malvoideae</taxon>
        <taxon>Hibiscus</taxon>
    </lineage>
</organism>
<proteinExistence type="predicted"/>
<dbReference type="EMBL" id="JBBPBM010000070">
    <property type="protein sequence ID" value="KAK8513078.1"/>
    <property type="molecule type" value="Genomic_DNA"/>
</dbReference>
<evidence type="ECO:0000313" key="1">
    <source>
        <dbReference type="EMBL" id="KAK8513078.1"/>
    </source>
</evidence>
<reference evidence="1 2" key="1">
    <citation type="journal article" date="2024" name="G3 (Bethesda)">
        <title>Genome assembly of Hibiscus sabdariffa L. provides insights into metabolisms of medicinal natural products.</title>
        <authorList>
            <person name="Kim T."/>
        </authorList>
    </citation>
    <scope>NUCLEOTIDE SEQUENCE [LARGE SCALE GENOMIC DNA]</scope>
    <source>
        <strain evidence="1">TK-2024</strain>
        <tissue evidence="1">Old leaves</tissue>
    </source>
</reference>